<proteinExistence type="predicted"/>
<organism evidence="1 2">
    <name type="scientific">Paraburkholderia dipogonis</name>
    <dbReference type="NCBI Taxonomy" id="1211383"/>
    <lineage>
        <taxon>Bacteria</taxon>
        <taxon>Pseudomonadati</taxon>
        <taxon>Pseudomonadota</taxon>
        <taxon>Betaproteobacteria</taxon>
        <taxon>Burkholderiales</taxon>
        <taxon>Burkholderiaceae</taxon>
        <taxon>Paraburkholderia</taxon>
    </lineage>
</organism>
<accession>A0ABW9B945</accession>
<evidence type="ECO:0000313" key="2">
    <source>
        <dbReference type="Proteomes" id="UP001629230"/>
    </source>
</evidence>
<comment type="caution">
    <text evidence="1">The sequence shown here is derived from an EMBL/GenBank/DDBJ whole genome shotgun (WGS) entry which is preliminary data.</text>
</comment>
<reference evidence="1 2" key="1">
    <citation type="journal article" date="2024" name="Chem. Sci.">
        <title>Discovery of megapolipeptins by genome mining of a Burkholderiales bacteria collection.</title>
        <authorList>
            <person name="Paulo B.S."/>
            <person name="Recchia M.J.J."/>
            <person name="Lee S."/>
            <person name="Fergusson C.H."/>
            <person name="Romanowski S.B."/>
            <person name="Hernandez A."/>
            <person name="Krull N."/>
            <person name="Liu D.Y."/>
            <person name="Cavanagh H."/>
            <person name="Bos A."/>
            <person name="Gray C.A."/>
            <person name="Murphy B.T."/>
            <person name="Linington R.G."/>
            <person name="Eustaquio A.S."/>
        </authorList>
    </citation>
    <scope>NUCLEOTIDE SEQUENCE [LARGE SCALE GENOMIC DNA]</scope>
    <source>
        <strain evidence="1 2">RL17-350-BIC-A</strain>
    </source>
</reference>
<dbReference type="Proteomes" id="UP001629230">
    <property type="component" value="Unassembled WGS sequence"/>
</dbReference>
<name>A0ABW9B945_9BURK</name>
<sequence length="48" mass="5284">MVLLDQVIEYFEGRTIVSTGGMPSAFISRTARCVAAWTSSVMVFGDWP</sequence>
<dbReference type="EMBL" id="JAQQEZ010000098">
    <property type="protein sequence ID" value="MFM0008389.1"/>
    <property type="molecule type" value="Genomic_DNA"/>
</dbReference>
<gene>
    <name evidence="1" type="ORF">PQR57_46770</name>
</gene>
<protein>
    <submittedName>
        <fullName evidence="1">Uncharacterized protein</fullName>
    </submittedName>
</protein>
<evidence type="ECO:0000313" key="1">
    <source>
        <dbReference type="EMBL" id="MFM0008389.1"/>
    </source>
</evidence>
<dbReference type="RefSeq" id="WP_408183399.1">
    <property type="nucleotide sequence ID" value="NZ_JAQQEZ010000098.1"/>
</dbReference>
<keyword evidence="2" id="KW-1185">Reference proteome</keyword>